<keyword evidence="1" id="KW-0175">Coiled coil</keyword>
<dbReference type="AlphaFoldDB" id="A0A5C5FXE1"/>
<dbReference type="EMBL" id="SOZI01000067">
    <property type="protein sequence ID" value="TNY20431.1"/>
    <property type="molecule type" value="Genomic_DNA"/>
</dbReference>
<evidence type="ECO:0000256" key="2">
    <source>
        <dbReference type="SAM" id="MobiDB-lite"/>
    </source>
</evidence>
<gene>
    <name evidence="3" type="ORF">DMC30DRAFT_253705</name>
</gene>
<feature type="coiled-coil region" evidence="1">
    <location>
        <begin position="124"/>
        <end position="151"/>
    </location>
</feature>
<evidence type="ECO:0000313" key="3">
    <source>
        <dbReference type="EMBL" id="TNY20431.1"/>
    </source>
</evidence>
<comment type="caution">
    <text evidence="3">The sequence shown here is derived from an EMBL/GenBank/DDBJ whole genome shotgun (WGS) entry which is preliminary data.</text>
</comment>
<evidence type="ECO:0000313" key="4">
    <source>
        <dbReference type="Proteomes" id="UP000311382"/>
    </source>
</evidence>
<accession>A0A5C5FXE1</accession>
<name>A0A5C5FXE1_9BASI</name>
<reference evidence="3 4" key="1">
    <citation type="submission" date="2019-03" db="EMBL/GenBank/DDBJ databases">
        <title>Rhodosporidium diobovatum UCD-FST 08-225 genome sequencing, assembly, and annotation.</title>
        <authorList>
            <person name="Fakankun I.U."/>
            <person name="Fristensky B."/>
            <person name="Levin D.B."/>
        </authorList>
    </citation>
    <scope>NUCLEOTIDE SEQUENCE [LARGE SCALE GENOMIC DNA]</scope>
    <source>
        <strain evidence="3 4">UCD-FST 08-225</strain>
    </source>
</reference>
<protein>
    <submittedName>
        <fullName evidence="3">Uncharacterized protein</fullName>
    </submittedName>
</protein>
<feature type="region of interest" description="Disordered" evidence="2">
    <location>
        <begin position="163"/>
        <end position="186"/>
    </location>
</feature>
<proteinExistence type="predicted"/>
<feature type="region of interest" description="Disordered" evidence="2">
    <location>
        <begin position="223"/>
        <end position="245"/>
    </location>
</feature>
<dbReference type="Proteomes" id="UP000311382">
    <property type="component" value="Unassembled WGS sequence"/>
</dbReference>
<evidence type="ECO:0000256" key="1">
    <source>
        <dbReference type="SAM" id="Coils"/>
    </source>
</evidence>
<organism evidence="3 4">
    <name type="scientific">Rhodotorula diobovata</name>
    <dbReference type="NCBI Taxonomy" id="5288"/>
    <lineage>
        <taxon>Eukaryota</taxon>
        <taxon>Fungi</taxon>
        <taxon>Dikarya</taxon>
        <taxon>Basidiomycota</taxon>
        <taxon>Pucciniomycotina</taxon>
        <taxon>Microbotryomycetes</taxon>
        <taxon>Sporidiobolales</taxon>
        <taxon>Sporidiobolaceae</taxon>
        <taxon>Rhodotorula</taxon>
    </lineage>
</organism>
<feature type="coiled-coil region" evidence="1">
    <location>
        <begin position="22"/>
        <end position="56"/>
    </location>
</feature>
<keyword evidence="4" id="KW-1185">Reference proteome</keyword>
<sequence length="360" mass="41171">MPLAWQMGAKTWQHPEAHKRFVEQEKAKAAAAKKSREEAKLAKEVEKEQRQLMRKQLVDQTRAQREAKKDEYLAQLKADVARLEMKRTGDTPERRIALFDKTRAAKQVEEREKEVGKEVELSALEMLALKEKELEEKHKEQEEHLAELADRRRRELLEYKHALGLSSAGPHPPQRPKRFPGRPLSLLDDPEFWRLPDSDRHMLELMGPEERVQYGFGPYEEDELEHEPAPRQQFPGPTAVPESSEEQLGHRVRNFVFTADPSPPGMSATADEPITLSLPLDGIPDLSTLGAEDRRTAHLIAQDESKHLRDELARHAIEEFDANALVDFAESGLVPVEEEELVQAGFVRRFWAPMTSKVSA</sequence>
<dbReference type="OrthoDB" id="2530161at2759"/>